<evidence type="ECO:0000313" key="5">
    <source>
        <dbReference type="Proteomes" id="UP000663444"/>
    </source>
</evidence>
<dbReference type="SMART" id="SM00460">
    <property type="entry name" value="TGc"/>
    <property type="match status" value="1"/>
</dbReference>
<protein>
    <submittedName>
        <fullName evidence="4">Transglutaminase domain-containing protein</fullName>
    </submittedName>
</protein>
<dbReference type="AlphaFoldDB" id="A0A974PWX4"/>
<accession>A0A974PWX4</accession>
<dbReference type="Proteomes" id="UP000663444">
    <property type="component" value="Chromosome"/>
</dbReference>
<feature type="region of interest" description="Disordered" evidence="1">
    <location>
        <begin position="27"/>
        <end position="51"/>
    </location>
</feature>
<feature type="signal peptide" evidence="2">
    <location>
        <begin position="1"/>
        <end position="23"/>
    </location>
</feature>
<reference evidence="4" key="1">
    <citation type="submission" date="2020-11" db="EMBL/GenBank/DDBJ databases">
        <title>Azospira restricta DSM 18626 genome sequence.</title>
        <authorList>
            <person name="Moe W.M."/>
        </authorList>
    </citation>
    <scope>NUCLEOTIDE SEQUENCE</scope>
    <source>
        <strain evidence="4">DSM 18626</strain>
    </source>
</reference>
<dbReference type="SUPFAM" id="SSF54001">
    <property type="entry name" value="Cysteine proteinases"/>
    <property type="match status" value="1"/>
</dbReference>
<evidence type="ECO:0000259" key="3">
    <source>
        <dbReference type="SMART" id="SM00460"/>
    </source>
</evidence>
<dbReference type="KEGG" id="ares:IWH25_14575"/>
<name>A0A974PWX4_9RHOO</name>
<feature type="compositionally biased region" description="Basic residues" evidence="1">
    <location>
        <begin position="27"/>
        <end position="43"/>
    </location>
</feature>
<dbReference type="EMBL" id="CP064781">
    <property type="protein sequence ID" value="QRJ62969.1"/>
    <property type="molecule type" value="Genomic_DNA"/>
</dbReference>
<dbReference type="PANTHER" id="PTHR38339:SF1">
    <property type="entry name" value="TRANSGLUTAMINASE-LIKE DOMAIN-CONTAINING PROTEIN"/>
    <property type="match status" value="1"/>
</dbReference>
<keyword evidence="2" id="KW-0732">Signal</keyword>
<keyword evidence="5" id="KW-1185">Reference proteome</keyword>
<dbReference type="Gene3D" id="3.10.620.30">
    <property type="match status" value="1"/>
</dbReference>
<dbReference type="PANTHER" id="PTHR38339">
    <property type="entry name" value="TRANSGLUTAMINASE DOMAIN PROTEIN"/>
    <property type="match status" value="1"/>
</dbReference>
<feature type="domain" description="Transglutaminase-like" evidence="3">
    <location>
        <begin position="240"/>
        <end position="309"/>
    </location>
</feature>
<organism evidence="4 5">
    <name type="scientific">Azospira restricta</name>
    <dbReference type="NCBI Taxonomy" id="404405"/>
    <lineage>
        <taxon>Bacteria</taxon>
        <taxon>Pseudomonadati</taxon>
        <taxon>Pseudomonadota</taxon>
        <taxon>Betaproteobacteria</taxon>
        <taxon>Rhodocyclales</taxon>
        <taxon>Rhodocyclaceae</taxon>
        <taxon>Azospira</taxon>
    </lineage>
</organism>
<dbReference type="InterPro" id="IPR002931">
    <property type="entry name" value="Transglutaminase-like"/>
</dbReference>
<sequence>MKRRDFIAAAAALPLLAGGEALAAPAGRRKAAAKPAAAKKKPSAAKPAVAPAAANENRVAAAALPDEPAPRWRSYELTTRIEVRRGSGPTRLWLPLALFKDTPWQRALGHGWQGNFARAGIYRDPAAEMEVFTAEWADGVPPQLELVSRVETQDRHFDVTKKHCAPERGEILRRNLQSTELMPINDKTREIAERIVGRVRDPLAQGKVLYDWVAERALRDPETPALAAGGIDTPPQLADALGRNAGHALLFVALARAVGLPARPVFGLRCDYSKLLPSLGALGELNRAFHCRAEFYAPGYDWIPVNPADLRQAVIAEKLAADDGKLAVLKKLGFGFWEMNWIGLNTALEVTPRDSRARPLPFLATPYVETADGVLDTADGERFLVSIKASRSEA</sequence>
<dbReference type="RefSeq" id="WP_203386494.1">
    <property type="nucleotide sequence ID" value="NZ_CP064781.1"/>
</dbReference>
<dbReference type="Pfam" id="PF01841">
    <property type="entry name" value="Transglut_core"/>
    <property type="match status" value="1"/>
</dbReference>
<dbReference type="InterPro" id="IPR038765">
    <property type="entry name" value="Papain-like_cys_pep_sf"/>
</dbReference>
<gene>
    <name evidence="4" type="ORF">IWH25_14575</name>
</gene>
<proteinExistence type="predicted"/>
<feature type="chain" id="PRO_5037686207" evidence="2">
    <location>
        <begin position="24"/>
        <end position="394"/>
    </location>
</feature>
<evidence type="ECO:0000256" key="2">
    <source>
        <dbReference type="SAM" id="SignalP"/>
    </source>
</evidence>
<evidence type="ECO:0000313" key="4">
    <source>
        <dbReference type="EMBL" id="QRJ62969.1"/>
    </source>
</evidence>
<evidence type="ECO:0000256" key="1">
    <source>
        <dbReference type="SAM" id="MobiDB-lite"/>
    </source>
</evidence>